<feature type="compositionally biased region" description="Basic and acidic residues" evidence="2">
    <location>
        <begin position="126"/>
        <end position="135"/>
    </location>
</feature>
<dbReference type="InterPro" id="IPR000679">
    <property type="entry name" value="Znf_GATA"/>
</dbReference>
<keyword evidence="1" id="KW-0479">Metal-binding</keyword>
<evidence type="ECO:0000256" key="1">
    <source>
        <dbReference type="PROSITE-ProRule" id="PRU00094"/>
    </source>
</evidence>
<gene>
    <name evidence="4" type="ORF">GYMLUDRAFT_498252</name>
</gene>
<protein>
    <recommendedName>
        <fullName evidence="3">GATA-type domain-containing protein</fullName>
    </recommendedName>
</protein>
<feature type="compositionally biased region" description="Basic residues" evidence="2">
    <location>
        <begin position="73"/>
        <end position="84"/>
    </location>
</feature>
<dbReference type="InterPro" id="IPR013088">
    <property type="entry name" value="Znf_NHR/GATA"/>
</dbReference>
<feature type="domain" description="GATA-type" evidence="3">
    <location>
        <begin position="214"/>
        <end position="271"/>
    </location>
</feature>
<organism evidence="4 5">
    <name type="scientific">Collybiopsis luxurians FD-317 M1</name>
    <dbReference type="NCBI Taxonomy" id="944289"/>
    <lineage>
        <taxon>Eukaryota</taxon>
        <taxon>Fungi</taxon>
        <taxon>Dikarya</taxon>
        <taxon>Basidiomycota</taxon>
        <taxon>Agaricomycotina</taxon>
        <taxon>Agaricomycetes</taxon>
        <taxon>Agaricomycetidae</taxon>
        <taxon>Agaricales</taxon>
        <taxon>Marasmiineae</taxon>
        <taxon>Omphalotaceae</taxon>
        <taxon>Collybiopsis</taxon>
        <taxon>Collybiopsis luxurians</taxon>
    </lineage>
</organism>
<dbReference type="GO" id="GO:0006355">
    <property type="term" value="P:regulation of DNA-templated transcription"/>
    <property type="evidence" value="ECO:0007669"/>
    <property type="project" value="InterPro"/>
</dbReference>
<evidence type="ECO:0000313" key="4">
    <source>
        <dbReference type="EMBL" id="KIK62409.1"/>
    </source>
</evidence>
<dbReference type="Proteomes" id="UP000053593">
    <property type="component" value="Unassembled WGS sequence"/>
</dbReference>
<dbReference type="HOGENOM" id="CLU_973353_0_0_1"/>
<keyword evidence="5" id="KW-1185">Reference proteome</keyword>
<keyword evidence="1" id="KW-0862">Zinc</keyword>
<dbReference type="Pfam" id="PF00320">
    <property type="entry name" value="GATA"/>
    <property type="match status" value="1"/>
</dbReference>
<feature type="compositionally biased region" description="Basic and acidic residues" evidence="2">
    <location>
        <begin position="107"/>
        <end position="116"/>
    </location>
</feature>
<dbReference type="GO" id="GO:0043565">
    <property type="term" value="F:sequence-specific DNA binding"/>
    <property type="evidence" value="ECO:0007669"/>
    <property type="project" value="InterPro"/>
</dbReference>
<dbReference type="AlphaFoldDB" id="A0A0D0CIA5"/>
<accession>A0A0D0CIA5</accession>
<dbReference type="GO" id="GO:0008270">
    <property type="term" value="F:zinc ion binding"/>
    <property type="evidence" value="ECO:0007669"/>
    <property type="project" value="UniProtKB-KW"/>
</dbReference>
<dbReference type="Gene3D" id="3.30.50.10">
    <property type="entry name" value="Erythroid Transcription Factor GATA-1, subunit A"/>
    <property type="match status" value="1"/>
</dbReference>
<dbReference type="EMBL" id="KN834767">
    <property type="protein sequence ID" value="KIK62409.1"/>
    <property type="molecule type" value="Genomic_DNA"/>
</dbReference>
<dbReference type="SUPFAM" id="SSF57716">
    <property type="entry name" value="Glucocorticoid receptor-like (DNA-binding domain)"/>
    <property type="match status" value="1"/>
</dbReference>
<evidence type="ECO:0000256" key="2">
    <source>
        <dbReference type="SAM" id="MobiDB-lite"/>
    </source>
</evidence>
<feature type="region of interest" description="Disordered" evidence="2">
    <location>
        <begin position="29"/>
        <end position="184"/>
    </location>
</feature>
<feature type="compositionally biased region" description="Polar residues" evidence="2">
    <location>
        <begin position="61"/>
        <end position="72"/>
    </location>
</feature>
<dbReference type="CDD" id="cd00202">
    <property type="entry name" value="ZnF_GATA"/>
    <property type="match status" value="1"/>
</dbReference>
<keyword evidence="1" id="KW-0863">Zinc-finger</keyword>
<dbReference type="PROSITE" id="PS00344">
    <property type="entry name" value="GATA_ZN_FINGER_1"/>
    <property type="match status" value="1"/>
</dbReference>
<name>A0A0D0CIA5_9AGAR</name>
<dbReference type="PROSITE" id="PS50114">
    <property type="entry name" value="GATA_ZN_FINGER_2"/>
    <property type="match status" value="1"/>
</dbReference>
<feature type="compositionally biased region" description="Polar residues" evidence="2">
    <location>
        <begin position="145"/>
        <end position="156"/>
    </location>
</feature>
<sequence length="286" mass="31556">MANNPHGQNGPYKCSIPSLLNPTLDSTTFLPNMSSPHQSHHNHRSSTVNGLTVSERHPSKPNHSQHIFSSSRAHNKTNPGRRHVPVSEAYRTPPRGIFPPDIAPIDTELRPEHAHAENFGGSNHGRQGDTDKDYRGVNGVPANVNFPSQRSGSSHFSPPVPQLPSRRDYNIEESPNSTAASPHTGRYINFPLIVNPQPYPPPSSSLTKKKVPEAPPVKTCFSCGVTHTVLWRRSKLHPGKHLCNACGLWERSNRVARTIPAEGSHLSRTTRFIVQPPYTSEGYSLN</sequence>
<evidence type="ECO:0000313" key="5">
    <source>
        <dbReference type="Proteomes" id="UP000053593"/>
    </source>
</evidence>
<reference evidence="4 5" key="1">
    <citation type="submission" date="2014-04" db="EMBL/GenBank/DDBJ databases">
        <title>Evolutionary Origins and Diversification of the Mycorrhizal Mutualists.</title>
        <authorList>
            <consortium name="DOE Joint Genome Institute"/>
            <consortium name="Mycorrhizal Genomics Consortium"/>
            <person name="Kohler A."/>
            <person name="Kuo A."/>
            <person name="Nagy L.G."/>
            <person name="Floudas D."/>
            <person name="Copeland A."/>
            <person name="Barry K.W."/>
            <person name="Cichocki N."/>
            <person name="Veneault-Fourrey C."/>
            <person name="LaButti K."/>
            <person name="Lindquist E.A."/>
            <person name="Lipzen A."/>
            <person name="Lundell T."/>
            <person name="Morin E."/>
            <person name="Murat C."/>
            <person name="Riley R."/>
            <person name="Ohm R."/>
            <person name="Sun H."/>
            <person name="Tunlid A."/>
            <person name="Henrissat B."/>
            <person name="Grigoriev I.V."/>
            <person name="Hibbett D.S."/>
            <person name="Martin F."/>
        </authorList>
    </citation>
    <scope>NUCLEOTIDE SEQUENCE [LARGE SCALE GENOMIC DNA]</scope>
    <source>
        <strain evidence="4 5">FD-317 M1</strain>
    </source>
</reference>
<dbReference type="SMART" id="SM00401">
    <property type="entry name" value="ZnF_GATA"/>
    <property type="match status" value="1"/>
</dbReference>
<evidence type="ECO:0000259" key="3">
    <source>
        <dbReference type="PROSITE" id="PS50114"/>
    </source>
</evidence>
<dbReference type="OrthoDB" id="2842236at2759"/>
<proteinExistence type="predicted"/>